<evidence type="ECO:0000313" key="27">
    <source>
        <dbReference type="EMBL" id="CCU70690.1"/>
    </source>
</evidence>
<evidence type="ECO:0000256" key="15">
    <source>
        <dbReference type="ARBA" id="ARBA00023136"/>
    </source>
</evidence>
<dbReference type="eggNOG" id="COG2205">
    <property type="taxonomic scope" value="Bacteria"/>
</dbReference>
<dbReference type="InterPro" id="IPR003661">
    <property type="entry name" value="HisK_dim/P_dom"/>
</dbReference>
<dbReference type="SUPFAM" id="SSF47226">
    <property type="entry name" value="Histidine-containing phosphotransfer domain, HPT domain"/>
    <property type="match status" value="1"/>
</dbReference>
<feature type="domain" description="HAMP" evidence="24">
    <location>
        <begin position="203"/>
        <end position="256"/>
    </location>
</feature>
<keyword evidence="11" id="KW-0418">Kinase</keyword>
<dbReference type="SUPFAM" id="SSF47384">
    <property type="entry name" value="Homodimeric domain of signal transducing histidine kinase"/>
    <property type="match status" value="1"/>
</dbReference>
<feature type="domain" description="Response regulatory" evidence="22">
    <location>
        <begin position="535"/>
        <end position="656"/>
    </location>
</feature>
<feature type="domain" description="Response regulatory" evidence="22">
    <location>
        <begin position="677"/>
        <end position="796"/>
    </location>
</feature>
<feature type="transmembrane region" description="Helical" evidence="20">
    <location>
        <begin position="20"/>
        <end position="40"/>
    </location>
</feature>
<dbReference type="InterPro" id="IPR036890">
    <property type="entry name" value="HATPase_C_sf"/>
</dbReference>
<dbReference type="Pfam" id="PF02518">
    <property type="entry name" value="HATPase_c"/>
    <property type="match status" value="1"/>
</dbReference>
<dbReference type="InterPro" id="IPR004358">
    <property type="entry name" value="Sig_transdc_His_kin-like_C"/>
</dbReference>
<dbReference type="InterPro" id="IPR043128">
    <property type="entry name" value="Rev_trsase/Diguanyl_cyclase"/>
</dbReference>
<dbReference type="SUPFAM" id="SSF55073">
    <property type="entry name" value="Nucleotide cyclase"/>
    <property type="match status" value="1"/>
</dbReference>
<reference evidence="27 28" key="1">
    <citation type="journal article" date="2013" name="Genome Announc.">
        <title>Genome Sequence of Thalassolituus oleivorans MIL-1 (DSM 14913T).</title>
        <authorList>
            <person name="Golyshin P.N."/>
            <person name="Werner J."/>
            <person name="Chernikova T.N."/>
            <person name="Tran H."/>
            <person name="Ferrer M."/>
            <person name="Yakimov M.M."/>
            <person name="Teeling H."/>
            <person name="Golyshina O.V."/>
        </authorList>
    </citation>
    <scope>NUCLEOTIDE SEQUENCE [LARGE SCALE GENOMIC DNA]</scope>
    <source>
        <strain evidence="27 28">MIL-1</strain>
    </source>
</reference>
<name>M5DLM0_9GAMM</name>
<dbReference type="SUPFAM" id="SSF52172">
    <property type="entry name" value="CheY-like"/>
    <property type="match status" value="3"/>
</dbReference>
<dbReference type="CDD" id="cd01949">
    <property type="entry name" value="GGDEF"/>
    <property type="match status" value="1"/>
</dbReference>
<dbReference type="SMART" id="SM00448">
    <property type="entry name" value="REC"/>
    <property type="match status" value="3"/>
</dbReference>
<dbReference type="PRINTS" id="PR00344">
    <property type="entry name" value="BCTRLSENSOR"/>
</dbReference>
<dbReference type="Pfam" id="PF00512">
    <property type="entry name" value="HisKA"/>
    <property type="match status" value="1"/>
</dbReference>
<keyword evidence="12" id="KW-0067">ATP-binding</keyword>
<dbReference type="Gene3D" id="3.30.450.20">
    <property type="entry name" value="PAS domain"/>
    <property type="match status" value="1"/>
</dbReference>
<dbReference type="PANTHER" id="PTHR45339:SF1">
    <property type="entry name" value="HYBRID SIGNAL TRANSDUCTION HISTIDINE KINASE J"/>
    <property type="match status" value="1"/>
</dbReference>
<keyword evidence="8" id="KW-0808">Transferase</keyword>
<evidence type="ECO:0000259" key="25">
    <source>
        <dbReference type="PROSITE" id="PS50887"/>
    </source>
</evidence>
<dbReference type="EC" id="2.7.13.3" evidence="4"/>
<gene>
    <name evidence="27" type="ORF">TOL_0242</name>
</gene>
<dbReference type="PROSITE" id="PS50887">
    <property type="entry name" value="GGDEF"/>
    <property type="match status" value="1"/>
</dbReference>
<dbReference type="InterPro" id="IPR005467">
    <property type="entry name" value="His_kinase_dom"/>
</dbReference>
<evidence type="ECO:0000259" key="26">
    <source>
        <dbReference type="PROSITE" id="PS50894"/>
    </source>
</evidence>
<comment type="subunit">
    <text evidence="16">At low DSF concentrations, interacts with RpfF.</text>
</comment>
<dbReference type="Proteomes" id="UP000011866">
    <property type="component" value="Chromosome"/>
</dbReference>
<dbReference type="CDD" id="cd17546">
    <property type="entry name" value="REC_hyHK_CKI1_RcsC-like"/>
    <property type="match status" value="1"/>
</dbReference>
<evidence type="ECO:0000256" key="16">
    <source>
        <dbReference type="ARBA" id="ARBA00064003"/>
    </source>
</evidence>
<dbReference type="InterPro" id="IPR035965">
    <property type="entry name" value="PAS-like_dom_sf"/>
</dbReference>
<dbReference type="CDD" id="cd00082">
    <property type="entry name" value="HisKA"/>
    <property type="match status" value="1"/>
</dbReference>
<dbReference type="SMART" id="SM00267">
    <property type="entry name" value="GGDEF"/>
    <property type="match status" value="1"/>
</dbReference>
<evidence type="ECO:0000256" key="4">
    <source>
        <dbReference type="ARBA" id="ARBA00012438"/>
    </source>
</evidence>
<dbReference type="InterPro" id="IPR001789">
    <property type="entry name" value="Sig_transdc_resp-reg_receiver"/>
</dbReference>
<dbReference type="eggNOG" id="COG3706">
    <property type="taxonomic scope" value="Bacteria"/>
</dbReference>
<dbReference type="Gene3D" id="3.20.20.450">
    <property type="entry name" value="EAL domain"/>
    <property type="match status" value="1"/>
</dbReference>
<keyword evidence="7" id="KW-0973">c-di-GMP</keyword>
<dbReference type="PROSITE" id="PS50894">
    <property type="entry name" value="HPT"/>
    <property type="match status" value="1"/>
</dbReference>
<dbReference type="GO" id="GO:0005524">
    <property type="term" value="F:ATP binding"/>
    <property type="evidence" value="ECO:0007669"/>
    <property type="project" value="UniProtKB-KW"/>
</dbReference>
<dbReference type="InterPro" id="IPR036097">
    <property type="entry name" value="HisK_dim/P_sf"/>
</dbReference>
<dbReference type="eggNOG" id="COG0784">
    <property type="taxonomic scope" value="Bacteria"/>
</dbReference>
<dbReference type="CDD" id="cd06225">
    <property type="entry name" value="HAMP"/>
    <property type="match status" value="1"/>
</dbReference>
<evidence type="ECO:0000256" key="13">
    <source>
        <dbReference type="ARBA" id="ARBA00022989"/>
    </source>
</evidence>
<evidence type="ECO:0000259" key="21">
    <source>
        <dbReference type="PROSITE" id="PS50109"/>
    </source>
</evidence>
<dbReference type="EMBL" id="HF680312">
    <property type="protein sequence ID" value="CCU70690.1"/>
    <property type="molecule type" value="Genomic_DNA"/>
</dbReference>
<evidence type="ECO:0000256" key="12">
    <source>
        <dbReference type="ARBA" id="ARBA00022840"/>
    </source>
</evidence>
<dbReference type="InterPro" id="IPR033417">
    <property type="entry name" value="CHASE8"/>
</dbReference>
<dbReference type="Gene3D" id="3.30.565.10">
    <property type="entry name" value="Histidine kinase-like ATPase, C-terminal domain"/>
    <property type="match status" value="1"/>
</dbReference>
<dbReference type="InterPro" id="IPR000160">
    <property type="entry name" value="GGDEF_dom"/>
</dbReference>
<dbReference type="PROSITE" id="PS50883">
    <property type="entry name" value="EAL"/>
    <property type="match status" value="1"/>
</dbReference>
<evidence type="ECO:0000256" key="19">
    <source>
        <dbReference type="PROSITE-ProRule" id="PRU00169"/>
    </source>
</evidence>
<evidence type="ECO:0000256" key="2">
    <source>
        <dbReference type="ARBA" id="ARBA00004651"/>
    </source>
</evidence>
<feature type="modified residue" description="4-aspartylphosphate" evidence="19">
    <location>
        <position position="1013"/>
    </location>
</feature>
<sequence length="1645" mass="183764">MTRAKHSSIAQKLRRAMVKISALALIIASTGFITLEYFSYKEALNQRIQVLSEFIATNSTAALSFDDEVTAKQLLNSLSAEKSIEKAILIRRDASLFTLYNKNNINLIESNSALNNTINTTDVDIIYFIRNLESNRSSLEIFTLDKLISFKAISIDDDILGYLYIEAGLTNLYVNIINYILIALLLILVILVLVYFLSNRLQRMFSAPIRELVAGMQQVADNQDYNFQVPQRRNDEIGVLIQRFNEMLGQIQARDNKLSKYREDLEKKVIERTASLQEAKELAEAASLAKSEFLAAMSHEIRTPMNGVLGMTELLLDIGLDVRAQRLAATAYRSAESLLSIINDILDFSKIEAGQLQLSIETFDLRLLLDDALELVSHQAHRKKLNLVANISPTLPMKVKGDSVRLRQVLVNLLGNAVKFTDSGEVKLSARVLFSDDQQATLFFEVSDTGLGIKAEKQSHIFSAFNQADGSTTRQYGGTGLGLSISQHLISLMDSNIELESEFGQGSRFFFTVKLDIAEDHDNINYDSDVLTGIKILVVDDHNVNRDILHSQLSSWGMRYSEAYSGKSALMKLREASDLNDPFAVVILDWHMPKMDGPELAQLITDDSAILPTKIIMLSSSTEDCGDELRANSQFMRLLAKPVRQQQLFESLCDAISESTSEPTTTNHQKRIQFNAKILLAEDNPVNQEVAIGLLLMIGCHIDVANNGIEAINMATDNQYDLILMDCHMPELDGFMAASGIRDLETERNASRTPIIALTADVQKGIINRCLEAGMDDYLSKPFNQERLSGVLINWLKVKEDVKNDEPQAISVVQATNSNNTEISNFSEILDTNSIEQLKSLSLSTGRDIIGKSIGFFIDQSPEKVRFLVSSEKNKEYENIRLTAHSLKSASANLGALQFSNCCQKIEDAALREDNDIISLNVELLTQQLPDVISALSEVISATEQKAIVPASLENHHTDDEKFSILLVDDDDEFRLLAREALKGAGFVIHEASSGQQALNYLSNERPELILLDALMPGLSGFDVCKSLQESTLMSDIPVIMVTGLNDIDSVDRAFDVGASNFVSKPINFGSLFHQIRFQIRSAKNQRELAESRERLLSVQRIAGLGYWRWHADEDRFLASDQLCQMLDNEQAIEINSLADYLKFVHAEDRQYVHESIKSALRGELVHPSDYRLVSNQDRITIIHQDIGVLPENLHVVLGTVQDITRQKEADQRIRQLAYTDILTGLASRAYFYKHLDEVIKSANRREEMFSILYLDLDGFKDVNDSLGHDCGDNLLSAIAKRLQSAVKETDFVARLSGDEFCIIVENIVDQLDAAETAKKCLDVINQPLTLGQQEIRPRGSIGIAHYPSDGQDIQALLKAADSAMYAAKANGKHRYAFYRPEFTLQAESRLQMEQDLRLAFEREEFILYYQPKIDLESQQLIGVEALARWLHPAKGMIPPNDFIPIIERIGLSRALGEWVLKTACNQLLEWHKLGLTEMQMSVNISPLHFDDLRLINSVKSVLADTGLPPEKLELEVTESVIQTKGNTLDIFNTLRSLGVQIAIDDFGTGYSSLGSLKQLPIDTLKIDRLFVVDMLNDTESSVLLGSIVGMAHALGYSVVAEGVEESDQVIALRGIGCDICQGFYFSRPVEASQIVVLAQRRSWS</sequence>
<dbReference type="Gene3D" id="3.40.50.2300">
    <property type="match status" value="3"/>
</dbReference>
<feature type="domain" description="Histidine kinase" evidence="21">
    <location>
        <begin position="296"/>
        <end position="517"/>
    </location>
</feature>
<dbReference type="GO" id="GO:0000155">
    <property type="term" value="F:phosphorelay sensor kinase activity"/>
    <property type="evidence" value="ECO:0007669"/>
    <property type="project" value="InterPro"/>
</dbReference>
<dbReference type="Pfam" id="PF00072">
    <property type="entry name" value="Response_reg"/>
    <property type="match status" value="3"/>
</dbReference>
<feature type="modified residue" description="4-aspartylphosphate" evidence="19">
    <location>
        <position position="726"/>
    </location>
</feature>
<comment type="subcellular location">
    <subcellularLocation>
        <location evidence="2">Cell membrane</location>
        <topology evidence="2">Multi-pass membrane protein</topology>
    </subcellularLocation>
</comment>
<dbReference type="InterPro" id="IPR003660">
    <property type="entry name" value="HAMP_dom"/>
</dbReference>
<dbReference type="HOGENOM" id="CLU_000445_108_0_6"/>
<evidence type="ECO:0000256" key="1">
    <source>
        <dbReference type="ARBA" id="ARBA00000085"/>
    </source>
</evidence>
<dbReference type="PROSITE" id="PS50885">
    <property type="entry name" value="HAMP"/>
    <property type="match status" value="1"/>
</dbReference>
<dbReference type="PANTHER" id="PTHR45339">
    <property type="entry name" value="HYBRID SIGNAL TRANSDUCTION HISTIDINE KINASE J"/>
    <property type="match status" value="1"/>
</dbReference>
<evidence type="ECO:0000256" key="6">
    <source>
        <dbReference type="ARBA" id="ARBA00022553"/>
    </source>
</evidence>
<evidence type="ECO:0000256" key="14">
    <source>
        <dbReference type="ARBA" id="ARBA00023012"/>
    </source>
</evidence>
<evidence type="ECO:0000256" key="8">
    <source>
        <dbReference type="ARBA" id="ARBA00022679"/>
    </source>
</evidence>
<feature type="modified residue" description="4-aspartylphosphate" evidence="19">
    <location>
        <position position="589"/>
    </location>
</feature>
<dbReference type="FunFam" id="3.30.565.10:FF:000010">
    <property type="entry name" value="Sensor histidine kinase RcsC"/>
    <property type="match status" value="1"/>
</dbReference>
<accession>M5DLM0</accession>
<dbReference type="eggNOG" id="COG5001">
    <property type="taxonomic scope" value="Bacteria"/>
</dbReference>
<feature type="domain" description="HPt" evidence="26">
    <location>
        <begin position="846"/>
        <end position="943"/>
    </location>
</feature>
<evidence type="ECO:0000256" key="17">
    <source>
        <dbReference type="ARBA" id="ARBA00068150"/>
    </source>
</evidence>
<dbReference type="FunFam" id="3.20.20.450:FF:000001">
    <property type="entry name" value="Cyclic di-GMP phosphodiesterase yahA"/>
    <property type="match status" value="1"/>
</dbReference>
<dbReference type="SUPFAM" id="SSF141868">
    <property type="entry name" value="EAL domain-like"/>
    <property type="match status" value="1"/>
</dbReference>
<evidence type="ECO:0000259" key="24">
    <source>
        <dbReference type="PROSITE" id="PS50885"/>
    </source>
</evidence>
<dbReference type="Pfam" id="PF01627">
    <property type="entry name" value="Hpt"/>
    <property type="match status" value="1"/>
</dbReference>
<dbReference type="InterPro" id="IPR036641">
    <property type="entry name" value="HPT_dom_sf"/>
</dbReference>
<dbReference type="GeneID" id="79175251"/>
<dbReference type="CDD" id="cd16922">
    <property type="entry name" value="HATPase_EvgS-ArcB-TorS-like"/>
    <property type="match status" value="1"/>
</dbReference>
<dbReference type="GO" id="GO:0005886">
    <property type="term" value="C:plasma membrane"/>
    <property type="evidence" value="ECO:0007669"/>
    <property type="project" value="UniProtKB-SubCell"/>
</dbReference>
<evidence type="ECO:0000259" key="22">
    <source>
        <dbReference type="PROSITE" id="PS50110"/>
    </source>
</evidence>
<dbReference type="Gene3D" id="3.30.70.270">
    <property type="match status" value="1"/>
</dbReference>
<dbReference type="Pfam" id="PF00563">
    <property type="entry name" value="EAL"/>
    <property type="match status" value="1"/>
</dbReference>
<keyword evidence="10" id="KW-0547">Nucleotide-binding</keyword>
<dbReference type="SUPFAM" id="SSF55874">
    <property type="entry name" value="ATPase domain of HSP90 chaperone/DNA topoisomerase II/histidine kinase"/>
    <property type="match status" value="1"/>
</dbReference>
<feature type="modified residue" description="Phosphohistidine" evidence="18">
    <location>
        <position position="885"/>
    </location>
</feature>
<dbReference type="InterPro" id="IPR001633">
    <property type="entry name" value="EAL_dom"/>
</dbReference>
<dbReference type="KEGG" id="tol:TOL_0242"/>
<evidence type="ECO:0000256" key="9">
    <source>
        <dbReference type="ARBA" id="ARBA00022692"/>
    </source>
</evidence>
<evidence type="ECO:0000256" key="3">
    <source>
        <dbReference type="ARBA" id="ARBA00012282"/>
    </source>
</evidence>
<protein>
    <recommendedName>
        <fullName evidence="17">Sensory/regulatory protein RpfC</fullName>
        <ecNumber evidence="4">2.7.13.3</ecNumber>
        <ecNumber evidence="3">3.1.4.52</ecNumber>
    </recommendedName>
</protein>
<dbReference type="NCBIfam" id="TIGR00254">
    <property type="entry name" value="GGDEF"/>
    <property type="match status" value="1"/>
</dbReference>
<dbReference type="Pfam" id="PF00990">
    <property type="entry name" value="GGDEF"/>
    <property type="match status" value="1"/>
</dbReference>
<dbReference type="SMART" id="SM00052">
    <property type="entry name" value="EAL"/>
    <property type="match status" value="1"/>
</dbReference>
<dbReference type="SMART" id="SM00388">
    <property type="entry name" value="HisKA"/>
    <property type="match status" value="1"/>
</dbReference>
<dbReference type="FunFam" id="1.10.287.130:FF:000002">
    <property type="entry name" value="Two-component osmosensing histidine kinase"/>
    <property type="match status" value="1"/>
</dbReference>
<feature type="domain" description="EAL" evidence="23">
    <location>
        <begin position="1390"/>
        <end position="1643"/>
    </location>
</feature>
<evidence type="ECO:0000256" key="10">
    <source>
        <dbReference type="ARBA" id="ARBA00022741"/>
    </source>
</evidence>
<evidence type="ECO:0000259" key="23">
    <source>
        <dbReference type="PROSITE" id="PS50883"/>
    </source>
</evidence>
<evidence type="ECO:0000256" key="18">
    <source>
        <dbReference type="PROSITE-ProRule" id="PRU00110"/>
    </source>
</evidence>
<dbReference type="InterPro" id="IPR003594">
    <property type="entry name" value="HATPase_dom"/>
</dbReference>
<keyword evidence="9 20" id="KW-0812">Transmembrane</keyword>
<evidence type="ECO:0000256" key="7">
    <source>
        <dbReference type="ARBA" id="ARBA00022636"/>
    </source>
</evidence>
<feature type="domain" description="Response regulatory" evidence="22">
    <location>
        <begin position="964"/>
        <end position="1080"/>
    </location>
</feature>
<proteinExistence type="predicted"/>
<dbReference type="CDD" id="cd00156">
    <property type="entry name" value="REC"/>
    <property type="match status" value="1"/>
</dbReference>
<dbReference type="STRING" id="187493.CN03_01765"/>
<feature type="domain" description="GGDEF" evidence="25">
    <location>
        <begin position="1248"/>
        <end position="1381"/>
    </location>
</feature>
<dbReference type="Gene3D" id="1.10.287.130">
    <property type="match status" value="1"/>
</dbReference>
<dbReference type="SMART" id="SM00387">
    <property type="entry name" value="HATPase_c"/>
    <property type="match status" value="1"/>
</dbReference>
<dbReference type="GO" id="GO:0071111">
    <property type="term" value="F:cyclic-guanylate-specific phosphodiesterase activity"/>
    <property type="evidence" value="ECO:0007669"/>
    <property type="project" value="UniProtKB-EC"/>
</dbReference>
<dbReference type="RefSeq" id="WP_015485431.1">
    <property type="nucleotide sequence ID" value="NC_020888.1"/>
</dbReference>
<comment type="catalytic activity">
    <reaction evidence="1">
        <text>ATP + protein L-histidine = ADP + protein N-phospho-L-histidine.</text>
        <dbReference type="EC" id="2.7.13.3"/>
    </reaction>
</comment>
<dbReference type="InterPro" id="IPR035919">
    <property type="entry name" value="EAL_sf"/>
</dbReference>
<dbReference type="Gene3D" id="1.20.120.160">
    <property type="entry name" value="HPT domain"/>
    <property type="match status" value="1"/>
</dbReference>
<dbReference type="InterPro" id="IPR011006">
    <property type="entry name" value="CheY-like_superfamily"/>
</dbReference>
<evidence type="ECO:0000313" key="28">
    <source>
        <dbReference type="Proteomes" id="UP000011866"/>
    </source>
</evidence>
<dbReference type="InterPro" id="IPR008207">
    <property type="entry name" value="Sig_transdc_His_kin_Hpt_dom"/>
</dbReference>
<evidence type="ECO:0000256" key="5">
    <source>
        <dbReference type="ARBA" id="ARBA00022475"/>
    </source>
</evidence>
<dbReference type="SUPFAM" id="SSF158472">
    <property type="entry name" value="HAMP domain-like"/>
    <property type="match status" value="1"/>
</dbReference>
<evidence type="ECO:0000256" key="11">
    <source>
        <dbReference type="ARBA" id="ARBA00022777"/>
    </source>
</evidence>
<feature type="transmembrane region" description="Helical" evidence="20">
    <location>
        <begin position="176"/>
        <end position="197"/>
    </location>
</feature>
<dbReference type="SUPFAM" id="SSF55785">
    <property type="entry name" value="PYP-like sensor domain (PAS domain)"/>
    <property type="match status" value="1"/>
</dbReference>
<keyword evidence="28" id="KW-1185">Reference proteome</keyword>
<dbReference type="Pfam" id="PF17152">
    <property type="entry name" value="CHASE8"/>
    <property type="match status" value="1"/>
</dbReference>
<keyword evidence="5" id="KW-1003">Cell membrane</keyword>
<dbReference type="PROSITE" id="PS50109">
    <property type="entry name" value="HIS_KIN"/>
    <property type="match status" value="1"/>
</dbReference>
<evidence type="ECO:0000256" key="20">
    <source>
        <dbReference type="SAM" id="Phobius"/>
    </source>
</evidence>
<keyword evidence="15 20" id="KW-0472">Membrane</keyword>
<dbReference type="InterPro" id="IPR029787">
    <property type="entry name" value="Nucleotide_cyclase"/>
</dbReference>
<dbReference type="PROSITE" id="PS50110">
    <property type="entry name" value="RESPONSE_REGULATORY"/>
    <property type="match status" value="3"/>
</dbReference>
<organism evidence="27 28">
    <name type="scientific">Thalassolituus oleivorans MIL-1</name>
    <dbReference type="NCBI Taxonomy" id="1298593"/>
    <lineage>
        <taxon>Bacteria</taxon>
        <taxon>Pseudomonadati</taxon>
        <taxon>Pseudomonadota</taxon>
        <taxon>Gammaproteobacteria</taxon>
        <taxon>Oceanospirillales</taxon>
        <taxon>Oceanospirillaceae</taxon>
        <taxon>Thalassolituus</taxon>
    </lineage>
</organism>
<dbReference type="EC" id="3.1.4.52" evidence="3"/>
<dbReference type="SMART" id="SM00304">
    <property type="entry name" value="HAMP"/>
    <property type="match status" value="1"/>
</dbReference>
<dbReference type="Pfam" id="PF00672">
    <property type="entry name" value="HAMP"/>
    <property type="match status" value="1"/>
</dbReference>
<keyword evidence="14" id="KW-0902">Two-component regulatory system</keyword>
<dbReference type="CDD" id="cd01948">
    <property type="entry name" value="EAL"/>
    <property type="match status" value="1"/>
</dbReference>
<keyword evidence="6 19" id="KW-0597">Phosphoprotein</keyword>
<keyword evidence="13 20" id="KW-1133">Transmembrane helix</keyword>
<dbReference type="Gene3D" id="6.10.340.10">
    <property type="match status" value="1"/>
</dbReference>